<evidence type="ECO:0000313" key="2">
    <source>
        <dbReference type="EMBL" id="MPN29310.1"/>
    </source>
</evidence>
<name>A0A645GSN9_9ZZZZ</name>
<feature type="region of interest" description="Disordered" evidence="1">
    <location>
        <begin position="45"/>
        <end position="76"/>
    </location>
</feature>
<organism evidence="2">
    <name type="scientific">bioreactor metagenome</name>
    <dbReference type="NCBI Taxonomy" id="1076179"/>
    <lineage>
        <taxon>unclassified sequences</taxon>
        <taxon>metagenomes</taxon>
        <taxon>ecological metagenomes</taxon>
    </lineage>
</organism>
<accession>A0A645GSN9</accession>
<protein>
    <submittedName>
        <fullName evidence="2">Uncharacterized protein</fullName>
    </submittedName>
</protein>
<gene>
    <name evidence="2" type="ORF">SDC9_176762</name>
</gene>
<dbReference type="AlphaFoldDB" id="A0A645GSN9"/>
<proteinExistence type="predicted"/>
<reference evidence="2" key="1">
    <citation type="submission" date="2019-08" db="EMBL/GenBank/DDBJ databases">
        <authorList>
            <person name="Kucharzyk K."/>
            <person name="Murdoch R.W."/>
            <person name="Higgins S."/>
            <person name="Loffler F."/>
        </authorList>
    </citation>
    <scope>NUCLEOTIDE SEQUENCE</scope>
</reference>
<dbReference type="EMBL" id="VSSQ01079934">
    <property type="protein sequence ID" value="MPN29310.1"/>
    <property type="molecule type" value="Genomic_DNA"/>
</dbReference>
<evidence type="ECO:0000256" key="1">
    <source>
        <dbReference type="SAM" id="MobiDB-lite"/>
    </source>
</evidence>
<sequence>MQCVGHLFQLAQIAVQLCHCVHGHHQIGNENQKHRHGHKFAQNAGHHGHQLCNGGVNHLDHHHDQQPPQQRKRQADIPAQVERFIAIIPPLGVKQLFQRIPGTQLQRAGQQCAAHKKQCQMVLYRPQHAQHDQHAKPVNRAHRAIQKTSVDQLAGIDGAEDHLTAPAQHRINGKKPKQLVQAVPKN</sequence>
<comment type="caution">
    <text evidence="2">The sequence shown here is derived from an EMBL/GenBank/DDBJ whole genome shotgun (WGS) entry which is preliminary data.</text>
</comment>